<name>A0A1B8Y5R4_XENTR</name>
<protein>
    <submittedName>
        <fullName evidence="1">Uncharacterized protein</fullName>
    </submittedName>
</protein>
<organism evidence="1">
    <name type="scientific">Xenopus tropicalis</name>
    <name type="common">Western clawed frog</name>
    <name type="synonym">Silurana tropicalis</name>
    <dbReference type="NCBI Taxonomy" id="8364"/>
    <lineage>
        <taxon>Eukaryota</taxon>
        <taxon>Metazoa</taxon>
        <taxon>Chordata</taxon>
        <taxon>Craniata</taxon>
        <taxon>Vertebrata</taxon>
        <taxon>Euteleostomi</taxon>
        <taxon>Amphibia</taxon>
        <taxon>Batrachia</taxon>
        <taxon>Anura</taxon>
        <taxon>Pipoidea</taxon>
        <taxon>Pipidae</taxon>
        <taxon>Xenopodinae</taxon>
        <taxon>Xenopus</taxon>
        <taxon>Silurana</taxon>
    </lineage>
</organism>
<sequence>MAVRRGSLITNWSGSFHVPPWAAPPKLGRVTAQSAEVCPRYPSTYPLPKLTPAL</sequence>
<reference evidence="1" key="3">
    <citation type="submission" date="2016-05" db="EMBL/GenBank/DDBJ databases">
        <title>WGS assembly of Xenopus tropicalis.</title>
        <authorList>
            <person name="Sessions A."/>
            <person name="Jenkins J."/>
            <person name="Mitros T."/>
            <person name="Lyons J.T."/>
            <person name="Dichmann D.S."/>
            <person name="Robert J."/>
            <person name="Harland R.M."/>
            <person name="Rokhsar D.S."/>
        </authorList>
    </citation>
    <scope>NUCLEOTIDE SEQUENCE</scope>
    <source>
        <strain evidence="1">Nigerian</strain>
    </source>
</reference>
<gene>
    <name evidence="1" type="ORF">XENTR_v90025821mg</name>
</gene>
<proteinExistence type="predicted"/>
<reference evidence="1" key="1">
    <citation type="submission" date="2009-11" db="EMBL/GenBank/DDBJ databases">
        <authorList>
            <consortium name="US DOE Joint Genome Institute (JGI-PGF)"/>
            <person name="Ottilar R."/>
            <person name="Schmutz J."/>
            <person name="Salamov A."/>
            <person name="Cheng J.F."/>
            <person name="Lucas S."/>
            <person name="Pitluck S."/>
            <person name="Gundlach H."/>
            <person name="Guo Y."/>
            <person name="Haberer G."/>
            <person name="Nasrallah J."/>
            <person name="Mayer K.F.X."/>
            <person name="van de Peer Y."/>
            <person name="Weigel D."/>
            <person name="Grigoriev I.V."/>
        </authorList>
    </citation>
    <scope>NUCLEOTIDE SEQUENCE</scope>
    <source>
        <strain evidence="1">Nigerian</strain>
    </source>
</reference>
<dbReference type="AlphaFoldDB" id="A0A1B8Y5R4"/>
<accession>A0A1B8Y5R4</accession>
<reference evidence="1" key="2">
    <citation type="journal article" date="2010" name="Science">
        <title>The genome of the Western clawed frog Xenopus tropicalis.</title>
        <authorList>
            <person name="Hellsten U."/>
            <person name="Harland R.M."/>
            <person name="Gilchrist M.J."/>
            <person name="Hendrix D."/>
            <person name="Jurka J."/>
            <person name="Kapitonov V."/>
            <person name="Ovcharenko I."/>
            <person name="Putnam N.H."/>
            <person name="Shu S."/>
            <person name="Taher L."/>
            <person name="Blitz I.L."/>
            <person name="Blumberg B."/>
            <person name="Dichmann D.S."/>
            <person name="Dubchak I."/>
            <person name="Amaya E."/>
            <person name="Detter J.C."/>
            <person name="Fletcher R."/>
            <person name="Gerhard D.S."/>
            <person name="Goodstein D."/>
            <person name="Graves T."/>
            <person name="Grigoriev I.V."/>
            <person name="Grimwood J."/>
            <person name="Kawashima T."/>
            <person name="Lindquist E."/>
            <person name="Lucas S.M."/>
            <person name="Mead P.E."/>
            <person name="Mitros T."/>
            <person name="Ogino H."/>
            <person name="Ohta Y."/>
            <person name="Poliakov A.V."/>
            <person name="Pollet N."/>
            <person name="Robert J."/>
            <person name="Salamov A."/>
            <person name="Sater A.K."/>
            <person name="Schmutz J."/>
            <person name="Terry A."/>
            <person name="Vize P.D."/>
            <person name="Warren W.C."/>
            <person name="Wells D."/>
            <person name="Wills A."/>
            <person name="Wilson R.K."/>
            <person name="Zimmerman L.B."/>
            <person name="Zorn A.M."/>
            <person name="Grainger R."/>
            <person name="Grammer T."/>
            <person name="Khokha M.K."/>
            <person name="Richardson P.M."/>
            <person name="Rokhsar D.S."/>
        </authorList>
    </citation>
    <scope>NUCLEOTIDE SEQUENCE [LARGE SCALE GENOMIC DNA]</scope>
    <source>
        <strain evidence="1">Nigerian</strain>
    </source>
</reference>
<evidence type="ECO:0000313" key="1">
    <source>
        <dbReference type="EMBL" id="OCA18302.1"/>
    </source>
</evidence>
<dbReference type="EMBL" id="KV460426">
    <property type="protein sequence ID" value="OCA18302.1"/>
    <property type="molecule type" value="Genomic_DNA"/>
</dbReference>